<evidence type="ECO:0000256" key="2">
    <source>
        <dbReference type="ARBA" id="ARBA00022475"/>
    </source>
</evidence>
<dbReference type="InterPro" id="IPR050445">
    <property type="entry name" value="Bact_polysacc_biosynth/exp"/>
</dbReference>
<comment type="caution">
    <text evidence="9">The sequence shown here is derived from an EMBL/GenBank/DDBJ whole genome shotgun (WGS) entry which is preliminary data.</text>
</comment>
<keyword evidence="4 6" id="KW-1133">Transmembrane helix</keyword>
<comment type="subcellular location">
    <subcellularLocation>
        <location evidence="1">Cell membrane</location>
        <topology evidence="1">Multi-pass membrane protein</topology>
    </subcellularLocation>
</comment>
<organism evidence="9 10">
    <name type="scientific">Winslowiella iniecta</name>
    <dbReference type="NCBI Taxonomy" id="1560201"/>
    <lineage>
        <taxon>Bacteria</taxon>
        <taxon>Pseudomonadati</taxon>
        <taxon>Pseudomonadota</taxon>
        <taxon>Gammaproteobacteria</taxon>
        <taxon>Enterobacterales</taxon>
        <taxon>Erwiniaceae</taxon>
        <taxon>Winslowiella</taxon>
    </lineage>
</organism>
<dbReference type="PATRIC" id="fig|1560201.3.peg.1923"/>
<dbReference type="STRING" id="1560201.NG42_09045"/>
<feature type="domain" description="Polysaccharide chain length determinant N-terminal" evidence="7">
    <location>
        <begin position="27"/>
        <end position="124"/>
    </location>
</feature>
<evidence type="ECO:0000313" key="8">
    <source>
        <dbReference type="EMBL" id="KOC90499.1"/>
    </source>
</evidence>
<evidence type="ECO:0000313" key="9">
    <source>
        <dbReference type="EMBL" id="KOC93622.1"/>
    </source>
</evidence>
<dbReference type="EMBL" id="JRXE01000010">
    <property type="protein sequence ID" value="KOC90499.1"/>
    <property type="molecule type" value="Genomic_DNA"/>
</dbReference>
<dbReference type="AlphaFoldDB" id="A0A0L7TE31"/>
<evidence type="ECO:0000313" key="11">
    <source>
        <dbReference type="Proteomes" id="UP000037088"/>
    </source>
</evidence>
<dbReference type="EMBL" id="JRXF01000012">
    <property type="protein sequence ID" value="KOC93622.1"/>
    <property type="molecule type" value="Genomic_DNA"/>
</dbReference>
<evidence type="ECO:0000256" key="5">
    <source>
        <dbReference type="ARBA" id="ARBA00023136"/>
    </source>
</evidence>
<feature type="transmembrane region" description="Helical" evidence="6">
    <location>
        <begin position="43"/>
        <end position="63"/>
    </location>
</feature>
<evidence type="ECO:0000256" key="4">
    <source>
        <dbReference type="ARBA" id="ARBA00022989"/>
    </source>
</evidence>
<proteinExistence type="predicted"/>
<dbReference type="NCBIfam" id="NF007699">
    <property type="entry name" value="PRK10381.1"/>
    <property type="match status" value="1"/>
</dbReference>
<dbReference type="Pfam" id="PF02706">
    <property type="entry name" value="Wzz"/>
    <property type="match status" value="1"/>
</dbReference>
<keyword evidence="2" id="KW-1003">Cell membrane</keyword>
<evidence type="ECO:0000256" key="3">
    <source>
        <dbReference type="ARBA" id="ARBA00022692"/>
    </source>
</evidence>
<keyword evidence="3 6" id="KW-0812">Transmembrane</keyword>
<dbReference type="Proteomes" id="UP000036851">
    <property type="component" value="Unassembled WGS sequence"/>
</dbReference>
<dbReference type="InterPro" id="IPR003856">
    <property type="entry name" value="LPS_length_determ_N"/>
</dbReference>
<dbReference type="Proteomes" id="UP000037088">
    <property type="component" value="Unassembled WGS sequence"/>
</dbReference>
<evidence type="ECO:0000259" key="7">
    <source>
        <dbReference type="Pfam" id="PF02706"/>
    </source>
</evidence>
<dbReference type="GO" id="GO:0005886">
    <property type="term" value="C:plasma membrane"/>
    <property type="evidence" value="ECO:0007669"/>
    <property type="project" value="UniProtKB-SubCell"/>
</dbReference>
<dbReference type="SUPFAM" id="SSF160355">
    <property type="entry name" value="Bacterial polysaccharide co-polymerase-like"/>
    <property type="match status" value="1"/>
</dbReference>
<dbReference type="RefSeq" id="WP_052898963.1">
    <property type="nucleotide sequence ID" value="NZ_JRXE01000010.1"/>
</dbReference>
<accession>A0A0L7TE31</accession>
<evidence type="ECO:0000313" key="10">
    <source>
        <dbReference type="Proteomes" id="UP000036851"/>
    </source>
</evidence>
<dbReference type="Gene3D" id="1.10.287.210">
    <property type="match status" value="1"/>
</dbReference>
<name>A0A0L7TE31_9GAMM</name>
<feature type="transmembrane region" description="Helical" evidence="6">
    <location>
        <begin position="342"/>
        <end position="361"/>
    </location>
</feature>
<gene>
    <name evidence="8" type="ORF">NG42_09045</name>
    <name evidence="9" type="ORF">NG43_09020</name>
</gene>
<evidence type="ECO:0000256" key="6">
    <source>
        <dbReference type="SAM" id="Phobius"/>
    </source>
</evidence>
<dbReference type="GO" id="GO:0004713">
    <property type="term" value="F:protein tyrosine kinase activity"/>
    <property type="evidence" value="ECO:0007669"/>
    <property type="project" value="TreeGrafter"/>
</dbReference>
<dbReference type="PANTHER" id="PTHR32309">
    <property type="entry name" value="TYROSINE-PROTEIN KINASE"/>
    <property type="match status" value="1"/>
</dbReference>
<dbReference type="Gene3D" id="3.30.1890.10">
    <property type="entry name" value="FepE-like"/>
    <property type="match status" value="1"/>
</dbReference>
<dbReference type="OrthoDB" id="6565796at2"/>
<keyword evidence="5 6" id="KW-0472">Membrane</keyword>
<keyword evidence="11" id="KW-1185">Reference proteome</keyword>
<protein>
    <recommendedName>
        <fullName evidence="7">Polysaccharide chain length determinant N-terminal domain-containing protein</fullName>
    </recommendedName>
</protein>
<dbReference type="PANTHER" id="PTHR32309:SF13">
    <property type="entry name" value="FERRIC ENTEROBACTIN TRANSPORT PROTEIN FEPE"/>
    <property type="match status" value="1"/>
</dbReference>
<sequence>MSNIIYKSDMLQPHTPSLTGHLPDKDDDLDLISFLTIILQRKTTIIVTTLLAVVLGVGCSLLLTPRWTSHAIIVAPSPKELRSMDKTITQLAVLGISADITPDSLLSDFMRNFDSRDLREKYLVNTHYFTQLVKEQQGSPQETSRLIDTILDGNIASHSSGQDKAEDKKEYRYYKVSYTAENATAARDLLEGYISYVTQVVEDELHQKINYQVDLLKGKAQGEYELELARAENAHQVKLQRLNYALSIANSAGLKHPSWSNGSSIKDDPDYSVTLGANGLLRKLEIERSLQDVAQLNPDLLNRRLYIGQLNALKINEMEILPFKYMRQPYEPLKQDKSQRKLLIILFALAGILGSSGYVLINTKIRQRAELQLPGAG</sequence>
<reference evidence="10 11" key="1">
    <citation type="journal article" date="2015" name="Int. J. Syst. Evol. Microbiol.">
        <title>Erwinia iniecta sp. nov., isolated from Russian wheat aphids (Diuraphis noxia).</title>
        <authorList>
            <person name="Campillo T."/>
            <person name="Luna E."/>
            <person name="Portier P."/>
            <person name="Fischer-Le Saux M."/>
            <person name="Lapitan N."/>
            <person name="Tisserat N.A."/>
            <person name="Leach J.E."/>
        </authorList>
    </citation>
    <scope>NUCLEOTIDE SEQUENCE [LARGE SCALE GENOMIC DNA]</scope>
    <source>
        <strain evidence="8 11">B120</strain>
        <strain evidence="9 10">B149</strain>
    </source>
</reference>
<evidence type="ECO:0000256" key="1">
    <source>
        <dbReference type="ARBA" id="ARBA00004651"/>
    </source>
</evidence>